<dbReference type="Pfam" id="PF03965">
    <property type="entry name" value="Penicillinase_R"/>
    <property type="match status" value="1"/>
</dbReference>
<evidence type="ECO:0000256" key="5">
    <source>
        <dbReference type="SAM" id="MobiDB-lite"/>
    </source>
</evidence>
<organism evidence="6 7">
    <name type="scientific">Streptomyces xiangluensis</name>
    <dbReference type="NCBI Taxonomy" id="2665720"/>
    <lineage>
        <taxon>Bacteria</taxon>
        <taxon>Bacillati</taxon>
        <taxon>Actinomycetota</taxon>
        <taxon>Actinomycetes</taxon>
        <taxon>Kitasatosporales</taxon>
        <taxon>Streptomycetaceae</taxon>
        <taxon>Streptomyces</taxon>
    </lineage>
</organism>
<dbReference type="Gene3D" id="1.10.10.10">
    <property type="entry name" value="Winged helix-like DNA-binding domain superfamily/Winged helix DNA-binding domain"/>
    <property type="match status" value="1"/>
</dbReference>
<dbReference type="RefSeq" id="WP_386348121.1">
    <property type="nucleotide sequence ID" value="NZ_JBHSFG010000059.1"/>
</dbReference>
<keyword evidence="3" id="KW-0804">Transcription</keyword>
<evidence type="ECO:0000256" key="4">
    <source>
        <dbReference type="SAM" id="Coils"/>
    </source>
</evidence>
<comment type="caution">
    <text evidence="6">The sequence shown here is derived from an EMBL/GenBank/DDBJ whole genome shotgun (WGS) entry which is preliminary data.</text>
</comment>
<evidence type="ECO:0000313" key="7">
    <source>
        <dbReference type="Proteomes" id="UP001596012"/>
    </source>
</evidence>
<feature type="compositionally biased region" description="Low complexity" evidence="5">
    <location>
        <begin position="99"/>
        <end position="123"/>
    </location>
</feature>
<protein>
    <submittedName>
        <fullName evidence="6">BlaI/MecI/CopY family transcriptional regulator</fullName>
    </submittedName>
</protein>
<feature type="coiled-coil region" evidence="4">
    <location>
        <begin position="20"/>
        <end position="50"/>
    </location>
</feature>
<feature type="region of interest" description="Disordered" evidence="5">
    <location>
        <begin position="175"/>
        <end position="213"/>
    </location>
</feature>
<feature type="region of interest" description="Disordered" evidence="5">
    <location>
        <begin position="62"/>
        <end position="160"/>
    </location>
</feature>
<accession>A0ABV8YZN8</accession>
<proteinExistence type="predicted"/>
<sequence length="213" mass="22311">MPQVQPETTELKAQYASQLAADLERNAKEQERINAEVAALQEQLHALQRDQALLVSMQQALGGESPAAAPEAAAADAVPVPTPRKASAAPRTRPRKKATAQSKKTAAKTPVAGKAPTAKTAPTLGELIREHLSRQTEPRSAAEVTAALAQAHPERNPKDKVVRVTLEGLVAKGHVQRTKQGKSVFYSPADTAADSAPDASTEPADAPAADTSA</sequence>
<dbReference type="InterPro" id="IPR005650">
    <property type="entry name" value="BlaI_family"/>
</dbReference>
<keyword evidence="1" id="KW-0805">Transcription regulation</keyword>
<keyword evidence="4" id="KW-0175">Coiled coil</keyword>
<feature type="compositionally biased region" description="Low complexity" evidence="5">
    <location>
        <begin position="187"/>
        <end position="213"/>
    </location>
</feature>
<evidence type="ECO:0000256" key="3">
    <source>
        <dbReference type="ARBA" id="ARBA00023163"/>
    </source>
</evidence>
<evidence type="ECO:0000256" key="1">
    <source>
        <dbReference type="ARBA" id="ARBA00023015"/>
    </source>
</evidence>
<evidence type="ECO:0000313" key="6">
    <source>
        <dbReference type="EMBL" id="MFC4469330.1"/>
    </source>
</evidence>
<dbReference type="InterPro" id="IPR036388">
    <property type="entry name" value="WH-like_DNA-bd_sf"/>
</dbReference>
<gene>
    <name evidence="6" type="ORF">ACFPH6_33265</name>
</gene>
<keyword evidence="2" id="KW-0238">DNA-binding</keyword>
<reference evidence="7" key="1">
    <citation type="journal article" date="2019" name="Int. J. Syst. Evol. Microbiol.">
        <title>The Global Catalogue of Microorganisms (GCM) 10K type strain sequencing project: providing services to taxonomists for standard genome sequencing and annotation.</title>
        <authorList>
            <consortium name="The Broad Institute Genomics Platform"/>
            <consortium name="The Broad Institute Genome Sequencing Center for Infectious Disease"/>
            <person name="Wu L."/>
            <person name="Ma J."/>
        </authorList>
    </citation>
    <scope>NUCLEOTIDE SEQUENCE [LARGE SCALE GENOMIC DNA]</scope>
    <source>
        <strain evidence="7">DT43</strain>
    </source>
</reference>
<feature type="compositionally biased region" description="Low complexity" evidence="5">
    <location>
        <begin position="66"/>
        <end position="79"/>
    </location>
</feature>
<name>A0ABV8YZN8_9ACTN</name>
<dbReference type="EMBL" id="JBHSFG010000059">
    <property type="protein sequence ID" value="MFC4469330.1"/>
    <property type="molecule type" value="Genomic_DNA"/>
</dbReference>
<keyword evidence="7" id="KW-1185">Reference proteome</keyword>
<evidence type="ECO:0000256" key="2">
    <source>
        <dbReference type="ARBA" id="ARBA00023125"/>
    </source>
</evidence>
<feature type="compositionally biased region" description="Basic and acidic residues" evidence="5">
    <location>
        <begin position="127"/>
        <end position="137"/>
    </location>
</feature>
<dbReference type="Proteomes" id="UP001596012">
    <property type="component" value="Unassembled WGS sequence"/>
</dbReference>